<comment type="caution">
    <text evidence="2">The sequence shown here is derived from an EMBL/GenBank/DDBJ whole genome shotgun (WGS) entry which is preliminary data.</text>
</comment>
<keyword evidence="1" id="KW-0812">Transmembrane</keyword>
<reference evidence="2 3" key="1">
    <citation type="submission" date="2014-03" db="EMBL/GenBank/DDBJ databases">
        <title>Bradyrhizobium valentinum sp. nov., isolated from effective nodules of Lupinus mariae-josephae, a lupine endemic of basic-lime soils in Eastern Spain.</title>
        <authorList>
            <person name="Duran D."/>
            <person name="Rey L."/>
            <person name="Navarro A."/>
            <person name="Busquets A."/>
            <person name="Imperial J."/>
            <person name="Ruiz-Argueso T."/>
        </authorList>
    </citation>
    <scope>NUCLEOTIDE SEQUENCE [LARGE SCALE GENOMIC DNA]</scope>
    <source>
        <strain evidence="2 3">PAC68</strain>
    </source>
</reference>
<evidence type="ECO:0000313" key="2">
    <source>
        <dbReference type="EMBL" id="KRR03428.1"/>
    </source>
</evidence>
<accession>A0A0R3L676</accession>
<name>A0A0R3L676_9BRAD</name>
<evidence type="ECO:0000313" key="3">
    <source>
        <dbReference type="Proteomes" id="UP000050863"/>
    </source>
</evidence>
<organism evidence="2 3">
    <name type="scientific">Bradyrhizobium jicamae</name>
    <dbReference type="NCBI Taxonomy" id="280332"/>
    <lineage>
        <taxon>Bacteria</taxon>
        <taxon>Pseudomonadati</taxon>
        <taxon>Pseudomonadota</taxon>
        <taxon>Alphaproteobacteria</taxon>
        <taxon>Hyphomicrobiales</taxon>
        <taxon>Nitrobacteraceae</taxon>
        <taxon>Bradyrhizobium</taxon>
    </lineage>
</organism>
<gene>
    <name evidence="2" type="ORF">CQ12_40205</name>
</gene>
<feature type="transmembrane region" description="Helical" evidence="1">
    <location>
        <begin position="41"/>
        <end position="63"/>
    </location>
</feature>
<keyword evidence="3" id="KW-1185">Reference proteome</keyword>
<dbReference type="Proteomes" id="UP000050863">
    <property type="component" value="Unassembled WGS sequence"/>
</dbReference>
<dbReference type="AlphaFoldDB" id="A0A0R3L676"/>
<keyword evidence="1" id="KW-1133">Transmembrane helix</keyword>
<dbReference type="EMBL" id="LLXZ01000144">
    <property type="protein sequence ID" value="KRR03428.1"/>
    <property type="molecule type" value="Genomic_DNA"/>
</dbReference>
<protein>
    <submittedName>
        <fullName evidence="2">Uncharacterized protein</fullName>
    </submittedName>
</protein>
<sequence>MIVQRAHKGVRVMRLQTFRDDSRSRHFDLIGGKGHPWSIDLVTVTAAGILVVGFACALVALWAR</sequence>
<keyword evidence="1" id="KW-0472">Membrane</keyword>
<proteinExistence type="predicted"/>
<evidence type="ECO:0000256" key="1">
    <source>
        <dbReference type="SAM" id="Phobius"/>
    </source>
</evidence>